<gene>
    <name evidence="1" type="ORF">FN846DRAFT_969080</name>
</gene>
<dbReference type="AlphaFoldDB" id="A0A5J5EIJ5"/>
<accession>A0A5J5EIJ5</accession>
<evidence type="ECO:0000313" key="1">
    <source>
        <dbReference type="EMBL" id="KAA8895542.1"/>
    </source>
</evidence>
<sequence>MPPINWDNFSAFQPPGRLDRSILARTMTGGLHNLQADVDKFKNWIETLRNNTEQCGIPENRVADVQLLLQEFFPAGSAPIRIRDEEYAPYNPKRKAKPCNVQFGAEELQIVDGPAALGYIFSVAKPPMDNPTWESYYLPLLVIYSKCLYLSYITIVPGNANAKITDVPVMSCLMYIRPQNEPPHSFMFGSTWTSTAYDADVAALEFERKSMLDDWRKALLKTALDHVPLQDEEPKPTLPTFEPLYWNELCQIFYRDFRGRKQPTQVPVTQRDVAAQTTETLRKTIIATLKQVQPGLPDPVMIDVNQLANNFRTKNNLQTCLLNLIRLRFQNPYDRTSDQVINAYKALIAFYITPHLFPADPTGKIIADVEIPVPSTLIDPAVATLWAIPGTPDRALDKLDVLHTEQTQGDHPPTRPYGRCAETYCVVCMLPNYFPANTTESLGNVRGFSLEVRVLGQSTTFDDHFTSAEVDGSGSKGPYRLPCENCQSLLPLYKLRTGQAFYDADIFAVPPQTHPAH</sequence>
<dbReference type="OrthoDB" id="4959430at2759"/>
<name>A0A5J5EIJ5_9PEZI</name>
<dbReference type="Proteomes" id="UP000326924">
    <property type="component" value="Unassembled WGS sequence"/>
</dbReference>
<reference evidence="1 2" key="1">
    <citation type="submission" date="2019-09" db="EMBL/GenBank/DDBJ databases">
        <title>Draft genome of the ectomycorrhizal ascomycete Sphaerosporella brunnea.</title>
        <authorList>
            <consortium name="DOE Joint Genome Institute"/>
            <person name="Benucci G.M."/>
            <person name="Marozzi G."/>
            <person name="Antonielli L."/>
            <person name="Sanchez S."/>
            <person name="Marco P."/>
            <person name="Wang X."/>
            <person name="Falini L.B."/>
            <person name="Barry K."/>
            <person name="Haridas S."/>
            <person name="Lipzen A."/>
            <person name="Labutti K."/>
            <person name="Grigoriev I.V."/>
            <person name="Murat C."/>
            <person name="Martin F."/>
            <person name="Albertini E."/>
            <person name="Donnini D."/>
            <person name="Bonito G."/>
        </authorList>
    </citation>
    <scope>NUCLEOTIDE SEQUENCE [LARGE SCALE GENOMIC DNA]</scope>
    <source>
        <strain evidence="1 2">Sb_GMNB300</strain>
    </source>
</reference>
<proteinExistence type="predicted"/>
<comment type="caution">
    <text evidence="1">The sequence shown here is derived from an EMBL/GenBank/DDBJ whole genome shotgun (WGS) entry which is preliminary data.</text>
</comment>
<dbReference type="EMBL" id="VXIS01000258">
    <property type="protein sequence ID" value="KAA8895542.1"/>
    <property type="molecule type" value="Genomic_DNA"/>
</dbReference>
<organism evidence="1 2">
    <name type="scientific">Sphaerosporella brunnea</name>
    <dbReference type="NCBI Taxonomy" id="1250544"/>
    <lineage>
        <taxon>Eukaryota</taxon>
        <taxon>Fungi</taxon>
        <taxon>Dikarya</taxon>
        <taxon>Ascomycota</taxon>
        <taxon>Pezizomycotina</taxon>
        <taxon>Pezizomycetes</taxon>
        <taxon>Pezizales</taxon>
        <taxon>Pyronemataceae</taxon>
        <taxon>Sphaerosporella</taxon>
    </lineage>
</organism>
<dbReference type="InParanoid" id="A0A5J5EIJ5"/>
<evidence type="ECO:0000313" key="2">
    <source>
        <dbReference type="Proteomes" id="UP000326924"/>
    </source>
</evidence>
<protein>
    <submittedName>
        <fullName evidence="1">Uncharacterized protein</fullName>
    </submittedName>
</protein>
<keyword evidence="2" id="KW-1185">Reference proteome</keyword>